<dbReference type="OrthoDB" id="9134286at2"/>
<dbReference type="EMBL" id="FOTW01000014">
    <property type="protein sequence ID" value="SFM17241.1"/>
    <property type="molecule type" value="Genomic_DNA"/>
</dbReference>
<evidence type="ECO:0000313" key="2">
    <source>
        <dbReference type="Proteomes" id="UP000199470"/>
    </source>
</evidence>
<protein>
    <recommendedName>
        <fullName evidence="3">GIY-YIG catalytic domain-containing protein</fullName>
    </recommendedName>
</protein>
<dbReference type="STRING" id="758825.SAMN02982985_03028"/>
<dbReference type="CDD" id="cd10451">
    <property type="entry name" value="GIY-YIG_LuxR_like"/>
    <property type="match status" value="1"/>
</dbReference>
<dbReference type="Proteomes" id="UP000199470">
    <property type="component" value="Unassembled WGS sequence"/>
</dbReference>
<organism evidence="1 2">
    <name type="scientific">Rugamonas rubra</name>
    <dbReference type="NCBI Taxonomy" id="758825"/>
    <lineage>
        <taxon>Bacteria</taxon>
        <taxon>Pseudomonadati</taxon>
        <taxon>Pseudomonadota</taxon>
        <taxon>Betaproteobacteria</taxon>
        <taxon>Burkholderiales</taxon>
        <taxon>Oxalobacteraceae</taxon>
        <taxon>Telluria group</taxon>
        <taxon>Rugamonas</taxon>
    </lineage>
</organism>
<evidence type="ECO:0008006" key="3">
    <source>
        <dbReference type="Google" id="ProtNLM"/>
    </source>
</evidence>
<keyword evidence="2" id="KW-1185">Reference proteome</keyword>
<evidence type="ECO:0000313" key="1">
    <source>
        <dbReference type="EMBL" id="SFM17241.1"/>
    </source>
</evidence>
<proteinExistence type="predicted"/>
<gene>
    <name evidence="1" type="ORF">SAMN02982985_03028</name>
</gene>
<name>A0A1I4NP15_9BURK</name>
<sequence length="118" mass="12675">MKQANSRKAELKAAYKLSPPPAGVVVIRHIGSGRALIEASRNPEGLLNRHRFQLGFGQHRYAALQADWRRDGAAAFDCAVVETLEPSSDPAVDAEAELAALLARHLQGCARGAANSYL</sequence>
<dbReference type="AlphaFoldDB" id="A0A1I4NP15"/>
<dbReference type="RefSeq" id="WP_093388534.1">
    <property type="nucleotide sequence ID" value="NZ_FOTW01000014.1"/>
</dbReference>
<dbReference type="Gene3D" id="3.40.1440.10">
    <property type="entry name" value="GIY-YIG endonuclease"/>
    <property type="match status" value="1"/>
</dbReference>
<dbReference type="InterPro" id="IPR035901">
    <property type="entry name" value="GIY-YIG_endonuc_sf"/>
</dbReference>
<accession>A0A1I4NP15</accession>
<reference evidence="1 2" key="1">
    <citation type="submission" date="2016-10" db="EMBL/GenBank/DDBJ databases">
        <authorList>
            <person name="de Groot N.N."/>
        </authorList>
    </citation>
    <scope>NUCLEOTIDE SEQUENCE [LARGE SCALE GENOMIC DNA]</scope>
    <source>
        <strain evidence="1 2">ATCC 43154</strain>
    </source>
</reference>